<name>A0A480B7Q8_9FIRM</name>
<accession>A0A480B7Q8</accession>
<organism evidence="1 2">
    <name type="scientific">Veillonella tobetsuensis</name>
    <dbReference type="NCBI Taxonomy" id="1110546"/>
    <lineage>
        <taxon>Bacteria</taxon>
        <taxon>Bacillati</taxon>
        <taxon>Bacillota</taxon>
        <taxon>Negativicutes</taxon>
        <taxon>Veillonellales</taxon>
        <taxon>Veillonellaceae</taxon>
        <taxon>Veillonella</taxon>
    </lineage>
</organism>
<sequence>MKSVYIRELRRYTKLELSTLFPEINSNQLAVFIRKLRVYGILKSVKRDSGTLDLSELVLLDNSIIDGIDDSNSSYYIFNYVGVVYIDGYLLCCYPKYLFAYDSIEDKSSCRNLLKQVLKVLHRYNTNSQSIQLYSEHNQSSSGSRISMIMALLDDYFQNGLYVNTQNIHEFNGDGEINWNRTINFIHPLWQEEDPYYLNFWTRRNTIDDKSFIQRIHECLLTICSCELEEISLLDLLDINGVYLTELSLNDLGTRDYLLSCITNELNLEFNSRKQYVLKLMAALLKDSFSMIGEDNIDLFGTTSFNLVWETVCAEVFDNKLTSPLSDLPLLSTVKIPPNMLGIKPRTLKDLIERPKWTSIDDAVAFSDTLKPDLISVERNENVCSFVILDAKYYTMRLESNKVEGQPGVGDVTKQYLYQLAYKEFIELNGIQEVKNCFLMPTEKDEIVSVGNVQMEMLGKLGLEKIQVRELPAARMFECYLQRRKLPISILNL</sequence>
<evidence type="ECO:0000313" key="1">
    <source>
        <dbReference type="EMBL" id="GCL67148.1"/>
    </source>
</evidence>
<gene>
    <name evidence="1" type="primary">ydjA</name>
    <name evidence="1" type="ORF">PAGU1578_07690</name>
</gene>
<dbReference type="EMBL" id="BJCQ01000016">
    <property type="protein sequence ID" value="GCL67148.1"/>
    <property type="molecule type" value="Genomic_DNA"/>
</dbReference>
<dbReference type="AlphaFoldDB" id="A0A480B7Q8"/>
<dbReference type="Pfam" id="PF09563">
    <property type="entry name" value="RE_LlaJI"/>
    <property type="match status" value="2"/>
</dbReference>
<dbReference type="InterPro" id="IPR018579">
    <property type="entry name" value="Restrct_endonuc_II_LlaJI"/>
</dbReference>
<dbReference type="Proteomes" id="UP000300381">
    <property type="component" value="Unassembled WGS sequence"/>
</dbReference>
<comment type="caution">
    <text evidence="1">The sequence shown here is derived from an EMBL/GenBank/DDBJ whole genome shotgun (WGS) entry which is preliminary data.</text>
</comment>
<evidence type="ECO:0000313" key="2">
    <source>
        <dbReference type="Proteomes" id="UP000300381"/>
    </source>
</evidence>
<proteinExistence type="predicted"/>
<reference evidence="1 2" key="1">
    <citation type="submission" date="2019-03" db="EMBL/GenBank/DDBJ databases">
        <title>Draft genome sequences of two Veillonella tobetsuensis clinical isolates from intraoperative bronchial fluids of elderly patients with pulmonary carcinoma.</title>
        <authorList>
            <person name="Akiyama T."/>
        </authorList>
    </citation>
    <scope>NUCLEOTIDE SEQUENCE [LARGE SCALE GENOMIC DNA]</scope>
    <source>
        <strain evidence="1 2">PAGU 1578</strain>
    </source>
</reference>
<dbReference type="RefSeq" id="WP_137660653.1">
    <property type="nucleotide sequence ID" value="NZ_BJCQ01000016.1"/>
</dbReference>
<protein>
    <submittedName>
        <fullName evidence="1">Type-2 restriction enzyme BsuMI component YdjA</fullName>
    </submittedName>
</protein>